<comment type="subcellular location">
    <subcellularLocation>
        <location evidence="1 8">Nucleus</location>
    </subcellularLocation>
</comment>
<evidence type="ECO:0000256" key="5">
    <source>
        <dbReference type="ARBA" id="ARBA00023163"/>
    </source>
</evidence>
<comment type="caution">
    <text evidence="10">The sequence shown here is derived from an EMBL/GenBank/DDBJ whole genome shotgun (WGS) entry which is preliminary data.</text>
</comment>
<feature type="compositionally biased region" description="Polar residues" evidence="9">
    <location>
        <begin position="75"/>
        <end position="88"/>
    </location>
</feature>
<keyword evidence="2 8" id="KW-0805">Transcription regulation</keyword>
<dbReference type="PANTHER" id="PTHR12632">
    <property type="entry name" value="TRANSCRIPTION FACTOR NF-Y ALPHA-RELATED"/>
    <property type="match status" value="1"/>
</dbReference>
<dbReference type="GO" id="GO:0003677">
    <property type="term" value="F:DNA binding"/>
    <property type="evidence" value="ECO:0007669"/>
    <property type="project" value="UniProtKB-KW"/>
</dbReference>
<protein>
    <recommendedName>
        <fullName evidence="8">Nuclear transcription factor Y subunit</fullName>
    </recommendedName>
</protein>
<gene>
    <name evidence="10" type="ORF">STAS_14878</name>
</gene>
<proteinExistence type="inferred from homology"/>
<evidence type="ECO:0000256" key="9">
    <source>
        <dbReference type="SAM" id="MobiDB-lite"/>
    </source>
</evidence>
<dbReference type="Gene3D" id="6.10.250.2430">
    <property type="match status" value="1"/>
</dbReference>
<name>A0A5A7Q0G0_STRAF</name>
<dbReference type="SMART" id="SM00521">
    <property type="entry name" value="CBF"/>
    <property type="match status" value="1"/>
</dbReference>
<evidence type="ECO:0000313" key="10">
    <source>
        <dbReference type="EMBL" id="GER38361.1"/>
    </source>
</evidence>
<evidence type="ECO:0000256" key="4">
    <source>
        <dbReference type="ARBA" id="ARBA00023159"/>
    </source>
</evidence>
<keyword evidence="6 8" id="KW-0539">Nucleus</keyword>
<dbReference type="PRINTS" id="PR00616">
    <property type="entry name" value="CCAATSUBUNTB"/>
</dbReference>
<evidence type="ECO:0000256" key="8">
    <source>
        <dbReference type="RuleBase" id="RU367155"/>
    </source>
</evidence>
<feature type="compositionally biased region" description="Low complexity" evidence="9">
    <location>
        <begin position="252"/>
        <end position="261"/>
    </location>
</feature>
<dbReference type="Proteomes" id="UP000325081">
    <property type="component" value="Unassembled WGS sequence"/>
</dbReference>
<comment type="similarity">
    <text evidence="8">Belongs to the NFYA/HAP2 subunit family.</text>
</comment>
<comment type="subunit">
    <text evidence="7">Heterotrimeric transcription factor composed of three components, NF-YA, NF-YB and NF-YC. NF-YB and NF-YC must interact and dimerize for NF-YA association and DNA binding.</text>
</comment>
<dbReference type="OrthoDB" id="1097733at2759"/>
<evidence type="ECO:0000256" key="1">
    <source>
        <dbReference type="ARBA" id="ARBA00004123"/>
    </source>
</evidence>
<sequence>MQSKPKSDKEAVPNLYNVTNPSLCPDSWWNNAGFKSFNPTMIRGNASESSSREQSVDGQSQSESGINEEDDDNAKQPSSTMPLHTNRNFMGEDLNLQQVPPTLRPRDDGNTTEPPQLNLVGHSVIKRFISELVFISFKLFQALGMNPFDPYYGGMMAAYGQPLVPPHIYDMQQGRVPLHLEMAQEPVYVNAKQYHGIMRRRQSRAKAELERKLIKSRKPYLHESRHQHALRRERGSGGRFAKKSNSGDACKGTSSGSSSCGPNMAETHDRYNADVGGLGKQVDLHQAPHQP</sequence>
<dbReference type="Pfam" id="PF02045">
    <property type="entry name" value="CBFB_NFYA"/>
    <property type="match status" value="1"/>
</dbReference>
<feature type="region of interest" description="Disordered" evidence="9">
    <location>
        <begin position="1"/>
        <end position="117"/>
    </location>
</feature>
<dbReference type="GO" id="GO:0003700">
    <property type="term" value="F:DNA-binding transcription factor activity"/>
    <property type="evidence" value="ECO:0007669"/>
    <property type="project" value="UniProtKB-UniRule"/>
</dbReference>
<feature type="compositionally biased region" description="Basic and acidic residues" evidence="9">
    <location>
        <begin position="1"/>
        <end position="11"/>
    </location>
</feature>
<reference evidence="11" key="1">
    <citation type="journal article" date="2019" name="Curr. Biol.">
        <title>Genome Sequence of Striga asiatica Provides Insight into the Evolution of Plant Parasitism.</title>
        <authorList>
            <person name="Yoshida S."/>
            <person name="Kim S."/>
            <person name="Wafula E.K."/>
            <person name="Tanskanen J."/>
            <person name="Kim Y.M."/>
            <person name="Honaas L."/>
            <person name="Yang Z."/>
            <person name="Spallek T."/>
            <person name="Conn C.E."/>
            <person name="Ichihashi Y."/>
            <person name="Cheong K."/>
            <person name="Cui S."/>
            <person name="Der J.P."/>
            <person name="Gundlach H."/>
            <person name="Jiao Y."/>
            <person name="Hori C."/>
            <person name="Ishida J.K."/>
            <person name="Kasahara H."/>
            <person name="Kiba T."/>
            <person name="Kim M.S."/>
            <person name="Koo N."/>
            <person name="Laohavisit A."/>
            <person name="Lee Y.H."/>
            <person name="Lumba S."/>
            <person name="McCourt P."/>
            <person name="Mortimer J.C."/>
            <person name="Mutuku J.M."/>
            <person name="Nomura T."/>
            <person name="Sasaki-Sekimoto Y."/>
            <person name="Seto Y."/>
            <person name="Wang Y."/>
            <person name="Wakatake T."/>
            <person name="Sakakibara H."/>
            <person name="Demura T."/>
            <person name="Yamaguchi S."/>
            <person name="Yoneyama K."/>
            <person name="Manabe R.I."/>
            <person name="Nelson D.C."/>
            <person name="Schulman A.H."/>
            <person name="Timko M.P."/>
            <person name="dePamphilis C.W."/>
            <person name="Choi D."/>
            <person name="Shirasu K."/>
        </authorList>
    </citation>
    <scope>NUCLEOTIDE SEQUENCE [LARGE SCALE GENOMIC DNA]</scope>
    <source>
        <strain evidence="11">cv. UVA1</strain>
    </source>
</reference>
<accession>A0A5A7Q0G0</accession>
<evidence type="ECO:0000256" key="6">
    <source>
        <dbReference type="ARBA" id="ARBA00023242"/>
    </source>
</evidence>
<comment type="function">
    <text evidence="8">Component of the sequence-specific heterotrimeric transcription factor (NF-Y) which specifically recognizes a 5'-CCAAT-3' box motif found in the promoters of its target genes.</text>
</comment>
<dbReference type="InterPro" id="IPR018362">
    <property type="entry name" value="CCAAT-binding_factor_CS"/>
</dbReference>
<feature type="region of interest" description="Disordered" evidence="9">
    <location>
        <begin position="220"/>
        <end position="291"/>
    </location>
</feature>
<feature type="compositionally biased region" description="Polar residues" evidence="9">
    <location>
        <begin position="56"/>
        <end position="65"/>
    </location>
</feature>
<dbReference type="PROSITE" id="PS51152">
    <property type="entry name" value="NFYA_HAP2_2"/>
    <property type="match status" value="1"/>
</dbReference>
<keyword evidence="11" id="KW-1185">Reference proteome</keyword>
<dbReference type="InterPro" id="IPR001289">
    <property type="entry name" value="NFYA"/>
</dbReference>
<evidence type="ECO:0000256" key="2">
    <source>
        <dbReference type="ARBA" id="ARBA00023015"/>
    </source>
</evidence>
<keyword evidence="3 8" id="KW-0238">DNA-binding</keyword>
<keyword evidence="4" id="KW-0010">Activator</keyword>
<keyword evidence="5 8" id="KW-0804">Transcription</keyword>
<dbReference type="PROSITE" id="PS00686">
    <property type="entry name" value="NFYA_HAP2_1"/>
    <property type="match status" value="1"/>
</dbReference>
<dbReference type="EMBL" id="BKCP01005483">
    <property type="protein sequence ID" value="GER38361.1"/>
    <property type="molecule type" value="Genomic_DNA"/>
</dbReference>
<evidence type="ECO:0000313" key="11">
    <source>
        <dbReference type="Proteomes" id="UP000325081"/>
    </source>
</evidence>
<evidence type="ECO:0000256" key="7">
    <source>
        <dbReference type="ARBA" id="ARBA00025911"/>
    </source>
</evidence>
<feature type="compositionally biased region" description="Basic and acidic residues" evidence="9">
    <location>
        <begin position="220"/>
        <end position="236"/>
    </location>
</feature>
<organism evidence="10 11">
    <name type="scientific">Striga asiatica</name>
    <name type="common">Asiatic witchweed</name>
    <name type="synonym">Buchnera asiatica</name>
    <dbReference type="NCBI Taxonomy" id="4170"/>
    <lineage>
        <taxon>Eukaryota</taxon>
        <taxon>Viridiplantae</taxon>
        <taxon>Streptophyta</taxon>
        <taxon>Embryophyta</taxon>
        <taxon>Tracheophyta</taxon>
        <taxon>Spermatophyta</taxon>
        <taxon>Magnoliopsida</taxon>
        <taxon>eudicotyledons</taxon>
        <taxon>Gunneridae</taxon>
        <taxon>Pentapetalae</taxon>
        <taxon>asterids</taxon>
        <taxon>lamiids</taxon>
        <taxon>Lamiales</taxon>
        <taxon>Orobanchaceae</taxon>
        <taxon>Buchnereae</taxon>
        <taxon>Striga</taxon>
    </lineage>
</organism>
<evidence type="ECO:0000256" key="3">
    <source>
        <dbReference type="ARBA" id="ARBA00023125"/>
    </source>
</evidence>
<dbReference type="GO" id="GO:0016602">
    <property type="term" value="C:CCAAT-binding factor complex"/>
    <property type="evidence" value="ECO:0007669"/>
    <property type="project" value="InterPro"/>
</dbReference>
<dbReference type="AlphaFoldDB" id="A0A5A7Q0G0"/>